<keyword evidence="3" id="KW-0732">Signal</keyword>
<dbReference type="InterPro" id="IPR000884">
    <property type="entry name" value="TSP1_rpt"/>
</dbReference>
<evidence type="ECO:0000259" key="5">
    <source>
        <dbReference type="PROSITE" id="PS50900"/>
    </source>
</evidence>
<evidence type="ECO:0000256" key="2">
    <source>
        <dbReference type="ARBA" id="ARBA00022525"/>
    </source>
</evidence>
<keyword evidence="7" id="KW-1185">Reference proteome</keyword>
<organism evidence="6 7">
    <name type="scientific">Oryctes borbonicus</name>
    <dbReference type="NCBI Taxonomy" id="1629725"/>
    <lineage>
        <taxon>Eukaryota</taxon>
        <taxon>Metazoa</taxon>
        <taxon>Ecdysozoa</taxon>
        <taxon>Arthropoda</taxon>
        <taxon>Hexapoda</taxon>
        <taxon>Insecta</taxon>
        <taxon>Pterygota</taxon>
        <taxon>Neoptera</taxon>
        <taxon>Endopterygota</taxon>
        <taxon>Coleoptera</taxon>
        <taxon>Polyphaga</taxon>
        <taxon>Scarabaeiformia</taxon>
        <taxon>Scarabaeidae</taxon>
        <taxon>Dynastinae</taxon>
        <taxon>Oryctes</taxon>
    </lineage>
</organism>
<dbReference type="EMBL" id="LJIG01009926">
    <property type="protein sequence ID" value="KRT82103.1"/>
    <property type="molecule type" value="Genomic_DNA"/>
</dbReference>
<dbReference type="SUPFAM" id="SSF82895">
    <property type="entry name" value="TSP-1 type 1 repeat"/>
    <property type="match status" value="2"/>
</dbReference>
<dbReference type="AlphaFoldDB" id="A0A0T6B5E9"/>
<feature type="domain" description="PLAC" evidence="5">
    <location>
        <begin position="229"/>
        <end position="266"/>
    </location>
</feature>
<dbReference type="InterPro" id="IPR050439">
    <property type="entry name" value="ADAMTS_ADAMTS-like"/>
</dbReference>
<evidence type="ECO:0000313" key="7">
    <source>
        <dbReference type="Proteomes" id="UP000051574"/>
    </source>
</evidence>
<comment type="subcellular location">
    <subcellularLocation>
        <location evidence="1">Secreted</location>
    </subcellularLocation>
</comment>
<gene>
    <name evidence="6" type="ORF">AMK59_3516</name>
</gene>
<dbReference type="GO" id="GO:0030198">
    <property type="term" value="P:extracellular matrix organization"/>
    <property type="evidence" value="ECO:0007669"/>
    <property type="project" value="TreeGrafter"/>
</dbReference>
<dbReference type="SMART" id="SM00209">
    <property type="entry name" value="TSP1"/>
    <property type="match status" value="2"/>
</dbReference>
<dbReference type="InterPro" id="IPR010909">
    <property type="entry name" value="PLAC"/>
</dbReference>
<keyword evidence="2" id="KW-0964">Secreted</keyword>
<evidence type="ECO:0000256" key="4">
    <source>
        <dbReference type="ARBA" id="ARBA00022737"/>
    </source>
</evidence>
<dbReference type="PANTHER" id="PTHR13723:SF281">
    <property type="entry name" value="PAPILIN"/>
    <property type="match status" value="1"/>
</dbReference>
<dbReference type="GO" id="GO:0006508">
    <property type="term" value="P:proteolysis"/>
    <property type="evidence" value="ECO:0007669"/>
    <property type="project" value="TreeGrafter"/>
</dbReference>
<evidence type="ECO:0000313" key="6">
    <source>
        <dbReference type="EMBL" id="KRT82103.1"/>
    </source>
</evidence>
<evidence type="ECO:0000256" key="3">
    <source>
        <dbReference type="ARBA" id="ARBA00022729"/>
    </source>
</evidence>
<dbReference type="OrthoDB" id="5948003at2759"/>
<evidence type="ECO:0000256" key="1">
    <source>
        <dbReference type="ARBA" id="ARBA00004613"/>
    </source>
</evidence>
<accession>A0A0T6B5E9</accession>
<dbReference type="GO" id="GO:0004222">
    <property type="term" value="F:metalloendopeptidase activity"/>
    <property type="evidence" value="ECO:0007669"/>
    <property type="project" value="TreeGrafter"/>
</dbReference>
<reference evidence="6 7" key="1">
    <citation type="submission" date="2015-09" db="EMBL/GenBank/DDBJ databases">
        <title>Draft genome of the scarab beetle Oryctes borbonicus.</title>
        <authorList>
            <person name="Meyer J.M."/>
            <person name="Markov G.V."/>
            <person name="Baskaran P."/>
            <person name="Herrmann M."/>
            <person name="Sommer R.J."/>
            <person name="Roedelsperger C."/>
        </authorList>
    </citation>
    <scope>NUCLEOTIDE SEQUENCE [LARGE SCALE GENOMIC DNA]</scope>
    <source>
        <strain evidence="6">OB123</strain>
        <tissue evidence="6">Whole animal</tissue>
    </source>
</reference>
<dbReference type="Pfam" id="PF19030">
    <property type="entry name" value="TSP1_ADAMTS"/>
    <property type="match status" value="2"/>
</dbReference>
<protein>
    <recommendedName>
        <fullName evidence="5">PLAC domain-containing protein</fullName>
    </recommendedName>
</protein>
<sequence length="269" mass="30342">MWPFQTFSNSRGHRMVSFPADSVNENNEEDDPADDSIVVLGRGPAEHVKFEWILTEWSKCSQSCGNGIQIRTANCLVRLNNNTQGVDNNLCEDAGLITPSTVRKCGMDECPQWVTSDWSPCMKSKCFAMNIAIQRRSVKCMLYNTTVSASKCNVFEKPMYRQECENRKCAGKWKVGPWSECKASCGTQGVKYRILQCVWYGTKKPAGMACKDKPRPPVMKTCKGPPCLKDEKCQDLSQLCYNGKYMSMCYVPKYKKMCCKFCSKIGPPA</sequence>
<dbReference type="PANTHER" id="PTHR13723">
    <property type="entry name" value="ADAMTS A DISINTEGRIN AND METALLOPROTEASE WITH THROMBOSPONDIN MOTIFS PROTEASE"/>
    <property type="match status" value="1"/>
</dbReference>
<keyword evidence="4" id="KW-0677">Repeat</keyword>
<dbReference type="PROSITE" id="PS50092">
    <property type="entry name" value="TSP1"/>
    <property type="match status" value="2"/>
</dbReference>
<proteinExistence type="predicted"/>
<dbReference type="Proteomes" id="UP000051574">
    <property type="component" value="Unassembled WGS sequence"/>
</dbReference>
<dbReference type="GO" id="GO:0005576">
    <property type="term" value="C:extracellular region"/>
    <property type="evidence" value="ECO:0007669"/>
    <property type="project" value="UniProtKB-SubCell"/>
</dbReference>
<dbReference type="InterPro" id="IPR036383">
    <property type="entry name" value="TSP1_rpt_sf"/>
</dbReference>
<dbReference type="Gene3D" id="2.20.100.10">
    <property type="entry name" value="Thrombospondin type-1 (TSP1) repeat"/>
    <property type="match status" value="2"/>
</dbReference>
<dbReference type="GO" id="GO:0031012">
    <property type="term" value="C:extracellular matrix"/>
    <property type="evidence" value="ECO:0007669"/>
    <property type="project" value="TreeGrafter"/>
</dbReference>
<name>A0A0T6B5E9_9SCAR</name>
<comment type="caution">
    <text evidence="6">The sequence shown here is derived from an EMBL/GenBank/DDBJ whole genome shotgun (WGS) entry which is preliminary data.</text>
</comment>
<dbReference type="PROSITE" id="PS50900">
    <property type="entry name" value="PLAC"/>
    <property type="match status" value="1"/>
</dbReference>